<feature type="transmembrane region" description="Helical" evidence="8">
    <location>
        <begin position="406"/>
        <end position="426"/>
    </location>
</feature>
<dbReference type="GO" id="GO:0022857">
    <property type="term" value="F:transmembrane transporter activity"/>
    <property type="evidence" value="ECO:0007669"/>
    <property type="project" value="InterPro"/>
</dbReference>
<dbReference type="PANTHER" id="PTHR11662">
    <property type="entry name" value="SOLUTE CARRIER FAMILY 17"/>
    <property type="match status" value="1"/>
</dbReference>
<geneLocation type="plasmid" evidence="10">
    <name>p16005813A</name>
</geneLocation>
<feature type="transmembrane region" description="Helical" evidence="8">
    <location>
        <begin position="370"/>
        <end position="394"/>
    </location>
</feature>
<keyword evidence="4 8" id="KW-1133">Transmembrane helix</keyword>
<dbReference type="PIRSF" id="PIRSF002808">
    <property type="entry name" value="Hexose_phosphate_transp"/>
    <property type="match status" value="1"/>
</dbReference>
<feature type="transmembrane region" description="Helical" evidence="8">
    <location>
        <begin position="32"/>
        <end position="53"/>
    </location>
</feature>
<dbReference type="InterPro" id="IPR020846">
    <property type="entry name" value="MFS_dom"/>
</dbReference>
<dbReference type="InterPro" id="IPR036259">
    <property type="entry name" value="MFS_trans_sf"/>
</dbReference>
<keyword evidence="2" id="KW-1003">Cell membrane</keyword>
<comment type="similarity">
    <text evidence="6">Belongs to the major facilitator superfamily. Phthalate permease family.</text>
</comment>
<organism evidence="10">
    <name type="scientific">Leclercia adecarboxylata</name>
    <dbReference type="NCBI Taxonomy" id="83655"/>
    <lineage>
        <taxon>Bacteria</taxon>
        <taxon>Pseudomonadati</taxon>
        <taxon>Pseudomonadota</taxon>
        <taxon>Gammaproteobacteria</taxon>
        <taxon>Enterobacterales</taxon>
        <taxon>Enterobacteriaceae</taxon>
        <taxon>Leclercia</taxon>
    </lineage>
</organism>
<feature type="transmembrane region" description="Helical" evidence="8">
    <location>
        <begin position="107"/>
        <end position="127"/>
    </location>
</feature>
<keyword evidence="5 8" id="KW-0472">Membrane</keyword>
<evidence type="ECO:0000256" key="1">
    <source>
        <dbReference type="ARBA" id="ARBA00004651"/>
    </source>
</evidence>
<evidence type="ECO:0000259" key="9">
    <source>
        <dbReference type="PROSITE" id="PS50850"/>
    </source>
</evidence>
<evidence type="ECO:0000256" key="5">
    <source>
        <dbReference type="ARBA" id="ARBA00023136"/>
    </source>
</evidence>
<feature type="transmembrane region" description="Helical" evidence="8">
    <location>
        <begin position="312"/>
        <end position="336"/>
    </location>
</feature>
<proteinExistence type="inferred from homology"/>
<feature type="compositionally biased region" description="Basic residues" evidence="7">
    <location>
        <begin position="1"/>
        <end position="21"/>
    </location>
</feature>
<feature type="transmembrane region" description="Helical" evidence="8">
    <location>
        <begin position="348"/>
        <end position="364"/>
    </location>
</feature>
<dbReference type="EMBL" id="MK036891">
    <property type="protein sequence ID" value="QDY98063.1"/>
    <property type="molecule type" value="Genomic_DNA"/>
</dbReference>
<feature type="transmembrane region" description="Helical" evidence="8">
    <location>
        <begin position="438"/>
        <end position="457"/>
    </location>
</feature>
<name>A0A5B8KSQ1_9ENTR</name>
<accession>A0A5B8KSQ1</accession>
<evidence type="ECO:0000256" key="2">
    <source>
        <dbReference type="ARBA" id="ARBA00022475"/>
    </source>
</evidence>
<keyword evidence="10" id="KW-0614">Plasmid</keyword>
<comment type="subcellular location">
    <subcellularLocation>
        <location evidence="1">Cell membrane</location>
        <topology evidence="1">Multi-pass membrane protein</topology>
    </subcellularLocation>
</comment>
<dbReference type="PROSITE" id="PS50850">
    <property type="entry name" value="MFS"/>
    <property type="match status" value="1"/>
</dbReference>
<protein>
    <submittedName>
        <fullName evidence="10">D-galactarate permease</fullName>
    </submittedName>
</protein>
<feature type="transmembrane region" description="Helical" evidence="8">
    <location>
        <begin position="160"/>
        <end position="185"/>
    </location>
</feature>
<evidence type="ECO:0000256" key="6">
    <source>
        <dbReference type="ARBA" id="ARBA00038514"/>
    </source>
</evidence>
<evidence type="ECO:0000256" key="8">
    <source>
        <dbReference type="SAM" id="Phobius"/>
    </source>
</evidence>
<dbReference type="InterPro" id="IPR000849">
    <property type="entry name" value="Sugar_P_transporter"/>
</dbReference>
<feature type="transmembrane region" description="Helical" evidence="8">
    <location>
        <begin position="280"/>
        <end position="300"/>
    </location>
</feature>
<dbReference type="Gene3D" id="1.20.1250.20">
    <property type="entry name" value="MFS general substrate transporter like domains"/>
    <property type="match status" value="2"/>
</dbReference>
<evidence type="ECO:0000256" key="4">
    <source>
        <dbReference type="ARBA" id="ARBA00022989"/>
    </source>
</evidence>
<dbReference type="Pfam" id="PF07690">
    <property type="entry name" value="MFS_1"/>
    <property type="match status" value="1"/>
</dbReference>
<evidence type="ECO:0000256" key="7">
    <source>
        <dbReference type="SAM" id="MobiDB-lite"/>
    </source>
</evidence>
<dbReference type="CDD" id="cd17319">
    <property type="entry name" value="MFS_ExuT_GudP_like"/>
    <property type="match status" value="1"/>
</dbReference>
<reference evidence="10" key="1">
    <citation type="submission" date="2018-10" db="EMBL/GenBank/DDBJ databases">
        <authorList>
            <person name="Zhou D."/>
            <person name="Yin Z."/>
            <person name="Feng J."/>
        </authorList>
    </citation>
    <scope>NUCLEOTIDE SEQUENCE</scope>
    <source>
        <strain evidence="10">16005813</strain>
        <plasmid evidence="10">p16005813A</plasmid>
    </source>
</reference>
<evidence type="ECO:0000313" key="10">
    <source>
        <dbReference type="EMBL" id="QDY98063.1"/>
    </source>
</evidence>
<feature type="transmembrane region" description="Helical" evidence="8">
    <location>
        <begin position="73"/>
        <end position="95"/>
    </location>
</feature>
<dbReference type="PANTHER" id="PTHR11662:SF399">
    <property type="entry name" value="FI19708P1-RELATED"/>
    <property type="match status" value="1"/>
</dbReference>
<feature type="region of interest" description="Disordered" evidence="7">
    <location>
        <begin position="1"/>
        <end position="27"/>
    </location>
</feature>
<dbReference type="InterPro" id="IPR011701">
    <property type="entry name" value="MFS"/>
</dbReference>
<feature type="transmembrane region" description="Helical" evidence="8">
    <location>
        <begin position="191"/>
        <end position="210"/>
    </location>
</feature>
<feature type="domain" description="Major facilitator superfamily (MFS) profile" evidence="9">
    <location>
        <begin position="37"/>
        <end position="461"/>
    </location>
</feature>
<dbReference type="SUPFAM" id="SSF103473">
    <property type="entry name" value="MFS general substrate transporter"/>
    <property type="match status" value="1"/>
</dbReference>
<evidence type="ECO:0000256" key="3">
    <source>
        <dbReference type="ARBA" id="ARBA00022692"/>
    </source>
</evidence>
<dbReference type="GO" id="GO:0005886">
    <property type="term" value="C:plasma membrane"/>
    <property type="evidence" value="ECO:0007669"/>
    <property type="project" value="UniProtKB-SubCell"/>
</dbReference>
<keyword evidence="3 8" id="KW-0812">Transmembrane</keyword>
<dbReference type="InterPro" id="IPR050382">
    <property type="entry name" value="MFS_Na/Anion_cotransporter"/>
</dbReference>
<dbReference type="AlphaFoldDB" id="A0A5B8KSQ1"/>
<sequence>MLKQKHAKNKKAFSLHHRQKNMKQPTTQKRSGYRWIVAVMFFTVYMIAGADRANIGVVVPFIKEDFHLSNVDIGLLASLFYITYALVQIPVGFLFSKYGIGKILSGCMILTSISTLFIGLTGSVLQLKFARAVLGASEGPLNIGIVSIINRWFPAKEKGLATGIFMSSIKFAPAFVPPLCAWIVLTWGWREVFYIFAVPGFLIAIMWLMFVKDDPSESKYCNEAERDYILNSDNEALAQTNAVTGTTEPAKSGFLDTLIRRKEVDLLSDSRSIFLSWNNWACAIGYGLMVGITYSIMTWVPSYLINEKHMSVLSMGFVASAPWVGAIIGNLLGGVLSDRLFKGRRKPVMFITSASTVIMMYVLINTPTIPVVIAGLFFLTGVLLNIGYSTFLVYPMGLAVKQKVPLAASVVNTVGSVGGAVSPFVVGVILDNYGWDQVFLFLSICSFVTLCLLMTMIEPVAKKNPREPKSTLLVNESTRIEQP</sequence>